<dbReference type="Proteomes" id="UP000589351">
    <property type="component" value="Unassembled WGS sequence"/>
</dbReference>
<organism evidence="1 2">
    <name type="scientific">Jeotgalicoccus meleagridis</name>
    <dbReference type="NCBI Taxonomy" id="2759181"/>
    <lineage>
        <taxon>Bacteria</taxon>
        <taxon>Bacillati</taxon>
        <taxon>Bacillota</taxon>
        <taxon>Bacilli</taxon>
        <taxon>Bacillales</taxon>
        <taxon>Staphylococcaceae</taxon>
        <taxon>Jeotgalicoccus</taxon>
    </lineage>
</organism>
<name>A0A6V7RGB2_9STAP</name>
<evidence type="ECO:0000313" key="2">
    <source>
        <dbReference type="Proteomes" id="UP000589351"/>
    </source>
</evidence>
<dbReference type="AlphaFoldDB" id="A0A6V7RGB2"/>
<dbReference type="EMBL" id="CAJEWD010000007">
    <property type="protein sequence ID" value="CAD2076795.1"/>
    <property type="molecule type" value="Genomic_DNA"/>
</dbReference>
<protein>
    <submittedName>
        <fullName evidence="1">Uncharacterized protein</fullName>
    </submittedName>
</protein>
<accession>A0A6V7RGB2</accession>
<keyword evidence="2" id="KW-1185">Reference proteome</keyword>
<reference evidence="1 2" key="1">
    <citation type="submission" date="2020-07" db="EMBL/GenBank/DDBJ databases">
        <authorList>
            <person name="Criscuolo A."/>
        </authorList>
    </citation>
    <scope>NUCLEOTIDE SEQUENCE [LARGE SCALE GENOMIC DNA]</scope>
    <source>
        <strain evidence="1">CIP111649</strain>
    </source>
</reference>
<proteinExistence type="predicted"/>
<evidence type="ECO:0000313" key="1">
    <source>
        <dbReference type="EMBL" id="CAD2076795.1"/>
    </source>
</evidence>
<gene>
    <name evidence="1" type="ORF">JEODO184_01042</name>
</gene>
<dbReference type="RefSeq" id="WP_185125574.1">
    <property type="nucleotide sequence ID" value="NZ_CAJEWD010000007.1"/>
</dbReference>
<comment type="caution">
    <text evidence="1">The sequence shown here is derived from an EMBL/GenBank/DDBJ whole genome shotgun (WGS) entry which is preliminary data.</text>
</comment>
<sequence length="197" mass="22868">MKHIYLSHALDTKAHNKLFTTGTFNAPNNVLIPMQKALTPDVEIFISINNFYERDAFMLENTLIETIRQSEADGFIVDQIFTRDFHDVDTVLLESLSNEIKDKHFIVGPSFTRVPYFLHSRLAEIFIDHDVSGIMYDLRGIDINDFQELQAIAKLKMHVKKRIDIIPLVHESQIEELKKSIPFDVYVVDPIEPKKRL</sequence>